<evidence type="ECO:0000256" key="2">
    <source>
        <dbReference type="ARBA" id="ARBA00022844"/>
    </source>
</evidence>
<dbReference type="GO" id="GO:0019058">
    <property type="term" value="P:viral life cycle"/>
    <property type="evidence" value="ECO:0007669"/>
    <property type="project" value="UniProtKB-ARBA"/>
</dbReference>
<keyword evidence="2" id="KW-0946">Virion</keyword>
<evidence type="ECO:0000313" key="4">
    <source>
        <dbReference type="EMBL" id="APC46479.1"/>
    </source>
</evidence>
<proteinExistence type="predicted"/>
<dbReference type="Proteomes" id="UP000224836">
    <property type="component" value="Segment"/>
</dbReference>
<dbReference type="EMBL" id="KX965989">
    <property type="protein sequence ID" value="APC46479.1"/>
    <property type="molecule type" value="Genomic_DNA"/>
</dbReference>
<evidence type="ECO:0000313" key="5">
    <source>
        <dbReference type="Proteomes" id="UP000224836"/>
    </source>
</evidence>
<feature type="domain" description="Rhamnogalacturonase A/B/Epimerase-like pectate lyase" evidence="3">
    <location>
        <begin position="5"/>
        <end position="195"/>
    </location>
</feature>
<dbReference type="RefSeq" id="YP_009831943.1">
    <property type="nucleotide sequence ID" value="NC_048651.1"/>
</dbReference>
<comment type="subcellular location">
    <subcellularLocation>
        <location evidence="1">Virion</location>
    </subcellularLocation>
</comment>
<evidence type="ECO:0000256" key="1">
    <source>
        <dbReference type="ARBA" id="ARBA00004328"/>
    </source>
</evidence>
<dbReference type="InterPro" id="IPR012334">
    <property type="entry name" value="Pectin_lyas_fold"/>
</dbReference>
<dbReference type="KEGG" id="vg:55601634"/>
<organism evidence="4 5">
    <name type="scientific">Aeribacillus phage AP45</name>
    <dbReference type="NCBI Taxonomy" id="1913112"/>
    <lineage>
        <taxon>Viruses</taxon>
        <taxon>Duplodnaviria</taxon>
        <taxon>Heunggongvirae</taxon>
        <taxon>Uroviricota</taxon>
        <taxon>Caudoviricetes</taxon>
        <taxon>Kamchatkavirus</taxon>
        <taxon>Kamchatkavirus AP45</taxon>
    </lineage>
</organism>
<keyword evidence="5" id="KW-1185">Reference proteome</keyword>
<dbReference type="GeneID" id="55601634"/>
<accession>A0A1L2JY41</accession>
<dbReference type="GO" id="GO:0044423">
    <property type="term" value="C:virion component"/>
    <property type="evidence" value="ECO:0007669"/>
    <property type="project" value="UniProtKB-KW"/>
</dbReference>
<dbReference type="SUPFAM" id="SSF51126">
    <property type="entry name" value="Pectin lyase-like"/>
    <property type="match status" value="1"/>
</dbReference>
<dbReference type="InterPro" id="IPR024535">
    <property type="entry name" value="RHGA/B-epi-like_pectate_lyase"/>
</dbReference>
<dbReference type="GO" id="GO:0051701">
    <property type="term" value="P:biological process involved in interaction with host"/>
    <property type="evidence" value="ECO:0007669"/>
    <property type="project" value="UniProtKB-ARBA"/>
</dbReference>
<reference evidence="5" key="1">
    <citation type="submission" date="2016-10" db="EMBL/GenBank/DDBJ databases">
        <authorList>
            <person name="de Groot N.N."/>
        </authorList>
    </citation>
    <scope>NUCLEOTIDE SEQUENCE [LARGE SCALE GENOMIC DNA]</scope>
</reference>
<dbReference type="InterPro" id="IPR011050">
    <property type="entry name" value="Pectin_lyase_fold/virulence"/>
</dbReference>
<dbReference type="Gene3D" id="2.160.20.10">
    <property type="entry name" value="Single-stranded right-handed beta-helix, Pectin lyase-like"/>
    <property type="match status" value="1"/>
</dbReference>
<evidence type="ECO:0000259" key="3">
    <source>
        <dbReference type="Pfam" id="PF12708"/>
    </source>
</evidence>
<sequence>MMTTIINVKDYGAVGDGITDDTQAIQNAINAAFNNKSYIKGVSGETYLISSINLPAGFYDFRGVTFLSNGSLSGNSYVINCQEGVNVNELKIVVPTTNTLERVLSINSNSIIDFINIISETQHSNSNDLLDSCVIVSGNNIHIKQISIKNFDNSVCFYDVTDSHIQQINCENYKRGVYIRKSANLYIDNLQTKGKSVTSSYTAGHNGLLIEDSELIFIKNTFIQDAGEHGIRIGGVRDKTYSQSNMYFDSIITKRCGGCGFKVYSGAINDSPTTIRYININSLVTVDCSYNQSPARNKDGLYIANGADIKINNFRCYTETTNVSSYSGIYLSGVDRLYIGNVEIRGSANTGITIDLNYGRVNEVFMDNVNIKSVKNEGILINHSGEVLRDLIFKNVFIREFGTNYYGVKVVASLIYQPVLFSGFVAKNNSLGAFTSNGSFNNLYNNLTLLS</sequence>
<dbReference type="Pfam" id="PF12708">
    <property type="entry name" value="Pect-lyase_RHGA_epim"/>
    <property type="match status" value="1"/>
</dbReference>
<name>A0A1L2JY41_9CAUD</name>
<protein>
    <recommendedName>
        <fullName evidence="3">Rhamnogalacturonase A/B/Epimerase-like pectate lyase domain-containing protein</fullName>
    </recommendedName>
</protein>